<gene>
    <name evidence="6" type="ORF">JWYL7_1657</name>
    <name evidence="7" type="ORF">SAMN05661008_00720</name>
</gene>
<evidence type="ECO:0000256" key="5">
    <source>
        <dbReference type="ARBA" id="ARBA00051722"/>
    </source>
</evidence>
<keyword evidence="3 6" id="KW-0378">Hydrolase</keyword>
<evidence type="ECO:0000313" key="9">
    <source>
        <dbReference type="Proteomes" id="UP000323392"/>
    </source>
</evidence>
<dbReference type="PANTHER" id="PTHR39181">
    <property type="entry name" value="TYROSINE-PROTEIN PHOSPHATASE YWQE"/>
    <property type="match status" value="1"/>
</dbReference>
<protein>
    <recommendedName>
        <fullName evidence="2">protein-tyrosine-phosphatase</fullName>
        <ecNumber evidence="2">3.1.3.48</ecNumber>
    </recommendedName>
</protein>
<dbReference type="OrthoDB" id="9788539at2"/>
<dbReference type="GO" id="GO:0030145">
    <property type="term" value="F:manganese ion binding"/>
    <property type="evidence" value="ECO:0007669"/>
    <property type="project" value="InterPro"/>
</dbReference>
<comment type="caution">
    <text evidence="6">The sequence shown here is derived from an EMBL/GenBank/DDBJ whole genome shotgun (WGS) entry which is preliminary data.</text>
</comment>
<dbReference type="Pfam" id="PF19567">
    <property type="entry name" value="CpsB_CapC"/>
    <property type="match status" value="1"/>
</dbReference>
<sequence length="263" mass="30359">MIDIHCHIINNVDDGSRSIEESIEMAKIASNEGIKKIINTSHYHLYSDYITGESLKERVEKFNHILKEKGIDIQVLVGNEIYYSKELISKLDELDFYSLNNSKYVLLEFPPDDFPDNIEDIIHEFKIRNFVLILAHIERYHKTIKNPLLVQECIEQGALIQINSNSIEGKYGKEIQNFCKKLLLGNCIHFVASDAHSCTKRPPKLKKSYEYVSSLIGKENADKIFIQNPNKVIENEDIQILPSNIPTNSNLLQKIRNIFKKGR</sequence>
<dbReference type="InterPro" id="IPR016195">
    <property type="entry name" value="Pol/histidinol_Pase-like"/>
</dbReference>
<accession>A0A150FSK4</accession>
<evidence type="ECO:0000256" key="1">
    <source>
        <dbReference type="ARBA" id="ARBA00005750"/>
    </source>
</evidence>
<dbReference type="STRING" id="1121328.JWYL7_1657"/>
<dbReference type="EC" id="3.1.3.48" evidence="2"/>
<keyword evidence="9" id="KW-1185">Reference proteome</keyword>
<evidence type="ECO:0000313" key="7">
    <source>
        <dbReference type="EMBL" id="SHK69892.1"/>
    </source>
</evidence>
<dbReference type="Gene3D" id="3.20.20.140">
    <property type="entry name" value="Metal-dependent hydrolases"/>
    <property type="match status" value="1"/>
</dbReference>
<dbReference type="EMBL" id="FRBG01000004">
    <property type="protein sequence ID" value="SHK69892.1"/>
    <property type="molecule type" value="Genomic_DNA"/>
</dbReference>
<evidence type="ECO:0000313" key="8">
    <source>
        <dbReference type="Proteomes" id="UP000092605"/>
    </source>
</evidence>
<dbReference type="SUPFAM" id="SSF89550">
    <property type="entry name" value="PHP domain-like"/>
    <property type="match status" value="1"/>
</dbReference>
<dbReference type="PANTHER" id="PTHR39181:SF1">
    <property type="entry name" value="TYROSINE-PROTEIN PHOSPHATASE YWQE"/>
    <property type="match status" value="1"/>
</dbReference>
<name>A0A150FSK4_CLOPD</name>
<dbReference type="RefSeq" id="WP_066071668.1">
    <property type="nucleotide sequence ID" value="NZ_FRBG01000004.1"/>
</dbReference>
<dbReference type="Proteomes" id="UP000092605">
    <property type="component" value="Unassembled WGS sequence"/>
</dbReference>
<proteinExistence type="inferred from homology"/>
<evidence type="ECO:0000313" key="6">
    <source>
        <dbReference type="EMBL" id="KXZ40582.1"/>
    </source>
</evidence>
<reference evidence="6 8" key="1">
    <citation type="submission" date="2016-02" db="EMBL/GenBank/DDBJ databases">
        <title>Draft genome sequence for Clostridium paradoxum JW-YL-7.</title>
        <authorList>
            <person name="Utturkar S.M."/>
            <person name="Lancaster A."/>
            <person name="Poole F.L."/>
            <person name="Adams M.W."/>
            <person name="Brown S.D."/>
        </authorList>
    </citation>
    <scope>NUCLEOTIDE SEQUENCE [LARGE SCALE GENOMIC DNA]</scope>
    <source>
        <strain evidence="6 8">JW-YL-7</strain>
    </source>
</reference>
<dbReference type="EMBL" id="LSFY01000001">
    <property type="protein sequence ID" value="KXZ40582.1"/>
    <property type="molecule type" value="Genomic_DNA"/>
</dbReference>
<keyword evidence="4" id="KW-0904">Protein phosphatase</keyword>
<evidence type="ECO:0000256" key="2">
    <source>
        <dbReference type="ARBA" id="ARBA00013064"/>
    </source>
</evidence>
<evidence type="ECO:0000256" key="4">
    <source>
        <dbReference type="ARBA" id="ARBA00022912"/>
    </source>
</evidence>
<dbReference type="PIRSF" id="PIRSF016557">
    <property type="entry name" value="Caps_synth_CpsB"/>
    <property type="match status" value="1"/>
</dbReference>
<organism evidence="6 8">
    <name type="scientific">Alkalithermobacter thermoalcaliphilus JW-YL-7 = DSM 7308</name>
    <dbReference type="NCBI Taxonomy" id="1121328"/>
    <lineage>
        <taxon>Bacteria</taxon>
        <taxon>Bacillati</taxon>
        <taxon>Bacillota</taxon>
        <taxon>Clostridia</taxon>
        <taxon>Peptostreptococcales</taxon>
        <taxon>Tepidibacteraceae</taxon>
        <taxon>Alkalithermobacter</taxon>
    </lineage>
</organism>
<dbReference type="AlphaFoldDB" id="A0A150FSK4"/>
<dbReference type="InterPro" id="IPR016667">
    <property type="entry name" value="Caps_polysacc_synth_CpsB/CapC"/>
</dbReference>
<evidence type="ECO:0000256" key="3">
    <source>
        <dbReference type="ARBA" id="ARBA00022801"/>
    </source>
</evidence>
<dbReference type="PATRIC" id="fig|1121328.3.peg.1668"/>
<dbReference type="Proteomes" id="UP000323392">
    <property type="component" value="Unassembled WGS sequence"/>
</dbReference>
<comment type="catalytic activity">
    <reaction evidence="5">
        <text>O-phospho-L-tyrosyl-[protein] + H2O = L-tyrosyl-[protein] + phosphate</text>
        <dbReference type="Rhea" id="RHEA:10684"/>
        <dbReference type="Rhea" id="RHEA-COMP:10136"/>
        <dbReference type="Rhea" id="RHEA-COMP:20101"/>
        <dbReference type="ChEBI" id="CHEBI:15377"/>
        <dbReference type="ChEBI" id="CHEBI:43474"/>
        <dbReference type="ChEBI" id="CHEBI:46858"/>
        <dbReference type="ChEBI" id="CHEBI:61978"/>
        <dbReference type="EC" id="3.1.3.48"/>
    </reaction>
</comment>
<dbReference type="GO" id="GO:0004725">
    <property type="term" value="F:protein tyrosine phosphatase activity"/>
    <property type="evidence" value="ECO:0007669"/>
    <property type="project" value="UniProtKB-EC"/>
</dbReference>
<reference evidence="7 9" key="2">
    <citation type="submission" date="2016-11" db="EMBL/GenBank/DDBJ databases">
        <authorList>
            <person name="Varghese N."/>
            <person name="Submissions S."/>
        </authorList>
    </citation>
    <scope>NUCLEOTIDE SEQUENCE [LARGE SCALE GENOMIC DNA]</scope>
    <source>
        <strain evidence="7 9">DSM 7308</strain>
    </source>
</reference>
<comment type="similarity">
    <text evidence="1">Belongs to the metallo-dependent hydrolases superfamily. CpsB/CapC family.</text>
</comment>